<comment type="caution">
    <text evidence="1">The sequence shown here is derived from an EMBL/GenBank/DDBJ whole genome shotgun (WGS) entry which is preliminary data.</text>
</comment>
<reference evidence="1 2" key="1">
    <citation type="submission" date="2017-08" db="EMBL/GenBank/DDBJ databases">
        <title>Draft genome sequences of 64 type strains of genus Staph aureus.</title>
        <authorList>
            <person name="Cole K."/>
            <person name="Golubchik T."/>
            <person name="Russell J."/>
            <person name="Foster D."/>
            <person name="Llewelyn M."/>
            <person name="Wilson D."/>
            <person name="Crook D."/>
            <person name="Paul J."/>
        </authorList>
    </citation>
    <scope>NUCLEOTIDE SEQUENCE [LARGE SCALE GENOMIC DNA]</scope>
    <source>
        <strain evidence="1 2">DSM 21968</strain>
    </source>
</reference>
<protein>
    <submittedName>
        <fullName evidence="1">Accessory Sec system protein Asp2</fullName>
    </submittedName>
</protein>
<dbReference type="OrthoDB" id="9768578at2"/>
<dbReference type="GO" id="GO:0015031">
    <property type="term" value="P:protein transport"/>
    <property type="evidence" value="ECO:0007669"/>
    <property type="project" value="InterPro"/>
</dbReference>
<dbReference type="Pfam" id="PF16929">
    <property type="entry name" value="Asp2"/>
    <property type="match status" value="1"/>
</dbReference>
<evidence type="ECO:0000313" key="2">
    <source>
        <dbReference type="Proteomes" id="UP000242752"/>
    </source>
</evidence>
<dbReference type="NCBIfam" id="TIGR03712">
    <property type="entry name" value="acc_sec_asp2"/>
    <property type="match status" value="1"/>
</dbReference>
<accession>A0A2K3YXE0</accession>
<dbReference type="AlphaFoldDB" id="A0A2K3YXE0"/>
<sequence length="516" mass="59135">MARKFNVLQIGGIDRSPNFEHKAKTVWHYVSETDVQQGADAVTAQLPHKVKFDFIYVQMAYSDTLIALLSMASQPYTTYIDQAYWNDRFENDPNVQRYMMRPFVYADEQEREEKLQAVTFPGQYGDKISPAYCIVQHDFQGATHYEGNNAFVIEGDFGATMAPLLSWQRSLVYDKDKVIQVWPEYTLTGDIEVEFVYRLVPFDQPGQVTEVFVRQHHELTIPLEIPRRSYDAHIVMSMRAKGSGTIRIGAVHKRWSRLDMGQFILGGKRYADSHRNEFIYYFNPGDMKPPLNVYFSGYRSAEGFEGYFMMNQLKAPFMLIGDPRVEGGSFYLGSDEYEQALKQVILDSLDYLGFQRNDLILSGLSMGSFGALYYGAQLNPAAVVVGKPLVSIGTVAENMALVRPEDFGTSLDVLRKNEGDLTSTAIERLNQKFWKVFEQADSSQTTFALSYMIHDDYDPRAFEMLLPILSRQHARVMQRGVPGRHNDDSPTITSWFINFYNMILEQQFGRGRKHAK</sequence>
<dbReference type="SUPFAM" id="SSF53474">
    <property type="entry name" value="alpha/beta-Hydrolases"/>
    <property type="match status" value="1"/>
</dbReference>
<name>A0A2K3YXE0_9STAP</name>
<dbReference type="Proteomes" id="UP000242752">
    <property type="component" value="Unassembled WGS sequence"/>
</dbReference>
<proteinExistence type="predicted"/>
<dbReference type="EMBL" id="PPRF01000011">
    <property type="protein sequence ID" value="PNZ29858.1"/>
    <property type="molecule type" value="Genomic_DNA"/>
</dbReference>
<organism evidence="1 2">
    <name type="scientific">Staphylococcus rostri</name>
    <dbReference type="NCBI Taxonomy" id="522262"/>
    <lineage>
        <taxon>Bacteria</taxon>
        <taxon>Bacillati</taxon>
        <taxon>Bacillota</taxon>
        <taxon>Bacilli</taxon>
        <taxon>Bacillales</taxon>
        <taxon>Staphylococcaceae</taxon>
        <taxon>Staphylococcus</taxon>
    </lineage>
</organism>
<gene>
    <name evidence="1" type="primary">asp2</name>
    <name evidence="1" type="ORF">CD122_01260</name>
</gene>
<keyword evidence="2" id="KW-1185">Reference proteome</keyword>
<dbReference type="InterPro" id="IPR029058">
    <property type="entry name" value="AB_hydrolase_fold"/>
</dbReference>
<dbReference type="RefSeq" id="WP_103357212.1">
    <property type="nucleotide sequence ID" value="NZ_PPRF01000011.1"/>
</dbReference>
<dbReference type="InterPro" id="IPR022267">
    <property type="entry name" value="Asp2"/>
</dbReference>
<evidence type="ECO:0000313" key="1">
    <source>
        <dbReference type="EMBL" id="PNZ29858.1"/>
    </source>
</evidence>